<evidence type="ECO:0008006" key="3">
    <source>
        <dbReference type="Google" id="ProtNLM"/>
    </source>
</evidence>
<proteinExistence type="predicted"/>
<dbReference type="KEGG" id="trr:M419DRAFT_92891"/>
<dbReference type="PANTHER" id="PTHR39697">
    <property type="entry name" value="RICIN B LECTIN DOMAIN-CONTAINING PROTEIN-RELATED"/>
    <property type="match status" value="1"/>
</dbReference>
<dbReference type="Proteomes" id="UP000024376">
    <property type="component" value="Unassembled WGS sequence"/>
</dbReference>
<dbReference type="AlphaFoldDB" id="A0A024RVT9"/>
<sequence>MVKETDESSTTFAHFNSKTPAVTTIGTDSSDGRSYVVPWPGNKYHIFLDGTNQVICSRDGRLHICDADKDNAQQYIWECVEKDGYFGFFNTQTGKFIGHGNDGRLRSTAKHHNDWELMTARRHPEGGYELLMPFWWHALKKICVRDGSEVLVLEGHRTTRWQFVETK</sequence>
<gene>
    <name evidence="1" type="ORF">M419DRAFT_92891</name>
</gene>
<name>A0A024RVT9_HYPJR</name>
<protein>
    <recommendedName>
        <fullName evidence="3">Ricin B lectin domain-containing protein</fullName>
    </recommendedName>
</protein>
<reference evidence="2" key="1">
    <citation type="journal article" date="2013" name="Ind. Biotechnol.">
        <title>Comparative genomics analysis of Trichoderma reesei strains.</title>
        <authorList>
            <person name="Koike H."/>
            <person name="Aerts A."/>
            <person name="LaButti K."/>
            <person name="Grigoriev I.V."/>
            <person name="Baker S.E."/>
        </authorList>
    </citation>
    <scope>NUCLEOTIDE SEQUENCE [LARGE SCALE GENOMIC DNA]</scope>
    <source>
        <strain evidence="2">ATCC 56765 / BCRC 32924 / NRRL 11460 / Rut C-30</strain>
    </source>
</reference>
<dbReference type="OrthoDB" id="5289641at2759"/>
<dbReference type="EMBL" id="KI911181">
    <property type="protein sequence ID" value="ETR96967.1"/>
    <property type="molecule type" value="Genomic_DNA"/>
</dbReference>
<organism evidence="1 2">
    <name type="scientific">Hypocrea jecorina (strain ATCC 56765 / BCRC 32924 / NRRL 11460 / Rut C-30)</name>
    <name type="common">Trichoderma reesei</name>
    <dbReference type="NCBI Taxonomy" id="1344414"/>
    <lineage>
        <taxon>Eukaryota</taxon>
        <taxon>Fungi</taxon>
        <taxon>Dikarya</taxon>
        <taxon>Ascomycota</taxon>
        <taxon>Pezizomycotina</taxon>
        <taxon>Sordariomycetes</taxon>
        <taxon>Hypocreomycetidae</taxon>
        <taxon>Hypocreales</taxon>
        <taxon>Hypocreaceae</taxon>
        <taxon>Trichoderma</taxon>
    </lineage>
</organism>
<evidence type="ECO:0000313" key="1">
    <source>
        <dbReference type="EMBL" id="ETR96967.1"/>
    </source>
</evidence>
<accession>A0A024RVT9</accession>
<dbReference type="HOGENOM" id="CLU_076163_0_0_1"/>
<dbReference type="PANTHER" id="PTHR39697:SF1">
    <property type="entry name" value="RICIN B LECTIN DOMAIN-CONTAINING PROTEIN"/>
    <property type="match status" value="1"/>
</dbReference>
<evidence type="ECO:0000313" key="2">
    <source>
        <dbReference type="Proteomes" id="UP000024376"/>
    </source>
</evidence>